<dbReference type="GO" id="GO:1990817">
    <property type="term" value="F:poly(A) RNA polymerase activity"/>
    <property type="evidence" value="ECO:0007669"/>
    <property type="project" value="UniProtKB-UniRule"/>
</dbReference>
<dbReference type="Pfam" id="PF20750">
    <property type="entry name" value="PAP_NTPase"/>
    <property type="match status" value="1"/>
</dbReference>
<comment type="cofactor">
    <cofactor evidence="13">
        <name>Mg(2+)</name>
        <dbReference type="ChEBI" id="CHEBI:18420"/>
    </cofactor>
    <text evidence="13">Binds 2 magnesium ions. Also active with manganese.</text>
</comment>
<dbReference type="GO" id="GO:0003723">
    <property type="term" value="F:RNA binding"/>
    <property type="evidence" value="ECO:0007669"/>
    <property type="project" value="UniProtKB-UniRule"/>
</dbReference>
<dbReference type="InterPro" id="IPR007012">
    <property type="entry name" value="PolA_pol_cen_dom"/>
</dbReference>
<comment type="similarity">
    <text evidence="3 11">Belongs to the poly(A) polymerase family.</text>
</comment>
<evidence type="ECO:0000256" key="11">
    <source>
        <dbReference type="PIRNR" id="PIRNR018425"/>
    </source>
</evidence>
<evidence type="ECO:0000256" key="14">
    <source>
        <dbReference type="SAM" id="MobiDB-lite"/>
    </source>
</evidence>
<feature type="binding site" evidence="13">
    <location>
        <position position="104"/>
    </location>
    <ligand>
        <name>Mg(2+)</name>
        <dbReference type="ChEBI" id="CHEBI:18420"/>
        <label>1</label>
        <note>catalytic</note>
    </ligand>
</feature>
<dbReference type="InterPro" id="IPR007010">
    <property type="entry name" value="PolA_pol_RNA-bd_dom"/>
</dbReference>
<reference evidence="18" key="1">
    <citation type="journal article" date="2020" name="Stud. Mycol.">
        <title>101 Dothideomycetes genomes: a test case for predicting lifestyles and emergence of pathogens.</title>
        <authorList>
            <person name="Haridas S."/>
            <person name="Albert R."/>
            <person name="Binder M."/>
            <person name="Bloem J."/>
            <person name="Labutti K."/>
            <person name="Salamov A."/>
            <person name="Andreopoulos B."/>
            <person name="Baker S."/>
            <person name="Barry K."/>
            <person name="Bills G."/>
            <person name="Bluhm B."/>
            <person name="Cannon C."/>
            <person name="Castanera R."/>
            <person name="Culley D."/>
            <person name="Daum C."/>
            <person name="Ezra D."/>
            <person name="Gonzalez J."/>
            <person name="Henrissat B."/>
            <person name="Kuo A."/>
            <person name="Liang C."/>
            <person name="Lipzen A."/>
            <person name="Lutzoni F."/>
            <person name="Magnuson J."/>
            <person name="Mondo S."/>
            <person name="Nolan M."/>
            <person name="Ohm R."/>
            <person name="Pangilinan J."/>
            <person name="Park H.-J."/>
            <person name="Ramirez L."/>
            <person name="Alfaro M."/>
            <person name="Sun H."/>
            <person name="Tritt A."/>
            <person name="Yoshinaga Y."/>
            <person name="Zwiers L.-H."/>
            <person name="Turgeon B."/>
            <person name="Goodwin S."/>
            <person name="Spatafora J."/>
            <person name="Crous P."/>
            <person name="Grigoriev I."/>
        </authorList>
    </citation>
    <scope>NUCLEOTIDE SEQUENCE</scope>
    <source>
        <strain evidence="18">CBS 627.86</strain>
    </source>
</reference>
<dbReference type="Gene3D" id="3.30.70.590">
    <property type="entry name" value="Poly(A) polymerase predicted RNA binding domain"/>
    <property type="match status" value="1"/>
</dbReference>
<sequence>MDAQQPRQWGVTNPISNAPPTEADLKLNDDLVKALKAQDNFESPEGIENRQKVLRHYQRVTEAFVKRACKAKKCPESTVESAGGKVFPYGSYALGVSNPGSDIDTLLVAPKHVNSHDFFAFFEQTFREMSDAKDIGFIVPAPDAYVPIIKMEFRGIDIDLIFVSLPSISSIGPDFTGVDKNMLRGLDDVAMRSVNGIRMVKELLDSVPEPKAFRYAVRAVKLWSTQRAIYGNVFGYPGGVAWAIMVARICQLYPKACGATVLSKFFSLMKQWHWPRPVMLKHIEEGSMGLRVWNPSIYHGDKFHLMPVITPAFPSMCATHTITHSTKHVMLEEFNRADSIVSAISLGKKSWVDLFERHTFFTKDHKYYLSIIAACRDRKSYEGFNGLVQSKVRLLCKGIDDGDAGAEIARPYNKYFERVHRCKNEDQVEAVTKGHLTYLLSPEDTLALQKSPESAGDDHIIHTATWYIGLTLPEGPGSKSLDISFPVADFKRLITGTDSYDENTMSVNVIYTRHYDIPPDCFQPGETRPTKSTKDKKKKTVKAPKRTGTEAGLDVRK</sequence>
<evidence type="ECO:0000256" key="7">
    <source>
        <dbReference type="ARBA" id="ARBA00022741"/>
    </source>
</evidence>
<feature type="domain" description="Poly(A) polymerase central" evidence="16">
    <location>
        <begin position="213"/>
        <end position="357"/>
    </location>
</feature>
<proteinExistence type="inferred from homology"/>
<evidence type="ECO:0000259" key="17">
    <source>
        <dbReference type="Pfam" id="PF20750"/>
    </source>
</evidence>
<dbReference type="GO" id="GO:0005634">
    <property type="term" value="C:nucleus"/>
    <property type="evidence" value="ECO:0007669"/>
    <property type="project" value="UniProtKB-SubCell"/>
</dbReference>
<dbReference type="EMBL" id="ML977314">
    <property type="protein sequence ID" value="KAF2119884.1"/>
    <property type="molecule type" value="Genomic_DNA"/>
</dbReference>
<evidence type="ECO:0000259" key="15">
    <source>
        <dbReference type="Pfam" id="PF04926"/>
    </source>
</evidence>
<dbReference type="SUPFAM" id="SSF81631">
    <property type="entry name" value="PAP/OAS1 substrate-binding domain"/>
    <property type="match status" value="1"/>
</dbReference>
<evidence type="ECO:0000256" key="3">
    <source>
        <dbReference type="ARBA" id="ARBA00010912"/>
    </source>
</evidence>
<dbReference type="AlphaFoldDB" id="A0A6A5ZLK7"/>
<protein>
    <recommendedName>
        <fullName evidence="11">Poly(A) polymerase</fullName>
        <ecNumber evidence="11">2.7.7.19</ecNumber>
    </recommendedName>
</protein>
<feature type="compositionally biased region" description="Basic residues" evidence="14">
    <location>
        <begin position="534"/>
        <end position="545"/>
    </location>
</feature>
<dbReference type="CDD" id="cd05402">
    <property type="entry name" value="NT_PAP_TUTase"/>
    <property type="match status" value="1"/>
</dbReference>
<keyword evidence="5 11" id="KW-0808">Transferase</keyword>
<evidence type="ECO:0000256" key="9">
    <source>
        <dbReference type="ARBA" id="ARBA00022842"/>
    </source>
</evidence>
<dbReference type="Gene3D" id="1.10.1410.10">
    <property type="match status" value="1"/>
</dbReference>
<comment type="function">
    <text evidence="11">Polymerase that creates the 3'-poly(A) tail of mRNA's.</text>
</comment>
<keyword evidence="19" id="KW-1185">Reference proteome</keyword>
<feature type="compositionally biased region" description="Polar residues" evidence="14">
    <location>
        <begin position="1"/>
        <end position="19"/>
    </location>
</feature>
<organism evidence="18 19">
    <name type="scientific">Lophiotrema nucula</name>
    <dbReference type="NCBI Taxonomy" id="690887"/>
    <lineage>
        <taxon>Eukaryota</taxon>
        <taxon>Fungi</taxon>
        <taxon>Dikarya</taxon>
        <taxon>Ascomycota</taxon>
        <taxon>Pezizomycotina</taxon>
        <taxon>Dothideomycetes</taxon>
        <taxon>Pleosporomycetidae</taxon>
        <taxon>Pleosporales</taxon>
        <taxon>Lophiotremataceae</taxon>
        <taxon>Lophiotrema</taxon>
    </lineage>
</organism>
<dbReference type="Pfam" id="PF04928">
    <property type="entry name" value="PAP_central"/>
    <property type="match status" value="1"/>
</dbReference>
<feature type="binding site" evidence="13">
    <location>
        <position position="159"/>
    </location>
    <ligand>
        <name>Mg(2+)</name>
        <dbReference type="ChEBI" id="CHEBI:18420"/>
        <label>2</label>
        <note>catalytic</note>
    </ligand>
</feature>
<keyword evidence="10 11" id="KW-0539">Nucleus</keyword>
<dbReference type="Proteomes" id="UP000799770">
    <property type="component" value="Unassembled WGS sequence"/>
</dbReference>
<dbReference type="SUPFAM" id="SSF55003">
    <property type="entry name" value="PAP/Archaeal CCA-adding enzyme, C-terminal domain"/>
    <property type="match status" value="1"/>
</dbReference>
<keyword evidence="8 11" id="KW-0067">ATP-binding</keyword>
<feature type="region of interest" description="Disordered" evidence="14">
    <location>
        <begin position="1"/>
        <end position="22"/>
    </location>
</feature>
<feature type="binding site" evidence="13">
    <location>
        <position position="102"/>
    </location>
    <ligand>
        <name>Mg(2+)</name>
        <dbReference type="ChEBI" id="CHEBI:18420"/>
        <label>2</label>
        <note>catalytic</note>
    </ligand>
</feature>
<feature type="binding site" evidence="12">
    <location>
        <position position="221"/>
    </location>
    <ligand>
        <name>ATP</name>
        <dbReference type="ChEBI" id="CHEBI:30616"/>
    </ligand>
</feature>
<feature type="domain" description="Poly(A) polymerase RNA-binding" evidence="15">
    <location>
        <begin position="359"/>
        <end position="531"/>
    </location>
</feature>
<keyword evidence="4 11" id="KW-0507">mRNA processing</keyword>
<evidence type="ECO:0000313" key="19">
    <source>
        <dbReference type="Proteomes" id="UP000799770"/>
    </source>
</evidence>
<feature type="binding site" evidence="12">
    <location>
        <position position="230"/>
    </location>
    <ligand>
        <name>ATP</name>
        <dbReference type="ChEBI" id="CHEBI:30616"/>
    </ligand>
</feature>
<keyword evidence="6 13" id="KW-0479">Metal-binding</keyword>
<feature type="binding site" evidence="12">
    <location>
        <begin position="102"/>
        <end position="104"/>
    </location>
    <ligand>
        <name>ATP</name>
        <dbReference type="ChEBI" id="CHEBI:30616"/>
    </ligand>
</feature>
<dbReference type="OrthoDB" id="412748at2759"/>
<dbReference type="Pfam" id="PF04926">
    <property type="entry name" value="PAP_RNA-bind"/>
    <property type="match status" value="1"/>
</dbReference>
<keyword evidence="9 13" id="KW-0460">Magnesium</keyword>
<dbReference type="EC" id="2.7.7.19" evidence="11"/>
<keyword evidence="7 11" id="KW-0547">Nucleotide-binding</keyword>
<evidence type="ECO:0000313" key="18">
    <source>
        <dbReference type="EMBL" id="KAF2119884.1"/>
    </source>
</evidence>
<evidence type="ECO:0000256" key="2">
    <source>
        <dbReference type="ARBA" id="ARBA00004123"/>
    </source>
</evidence>
<evidence type="ECO:0000256" key="13">
    <source>
        <dbReference type="PIRSR" id="PIRSR018425-2"/>
    </source>
</evidence>
<feature type="region of interest" description="Disordered" evidence="14">
    <location>
        <begin position="520"/>
        <end position="557"/>
    </location>
</feature>
<feature type="binding site" evidence="12">
    <location>
        <begin position="239"/>
        <end position="240"/>
    </location>
    <ligand>
        <name>ATP</name>
        <dbReference type="ChEBI" id="CHEBI:30616"/>
    </ligand>
</feature>
<dbReference type="SUPFAM" id="SSF81301">
    <property type="entry name" value="Nucleotidyltransferase"/>
    <property type="match status" value="1"/>
</dbReference>
<evidence type="ECO:0000256" key="12">
    <source>
        <dbReference type="PIRSR" id="PIRSR018425-1"/>
    </source>
</evidence>
<evidence type="ECO:0000256" key="1">
    <source>
        <dbReference type="ARBA" id="ARBA00001936"/>
    </source>
</evidence>
<feature type="binding site" evidence="13">
    <location>
        <position position="104"/>
    </location>
    <ligand>
        <name>Mg(2+)</name>
        <dbReference type="ChEBI" id="CHEBI:18420"/>
        <label>2</label>
        <note>catalytic</note>
    </ligand>
</feature>
<dbReference type="InterPro" id="IPR043519">
    <property type="entry name" value="NT_sf"/>
</dbReference>
<dbReference type="InterPro" id="IPR048840">
    <property type="entry name" value="PolA_pol_NTPase"/>
</dbReference>
<evidence type="ECO:0000256" key="10">
    <source>
        <dbReference type="ARBA" id="ARBA00023242"/>
    </source>
</evidence>
<dbReference type="Gene3D" id="3.30.460.10">
    <property type="entry name" value="Beta Polymerase, domain 2"/>
    <property type="match status" value="1"/>
</dbReference>
<evidence type="ECO:0000259" key="16">
    <source>
        <dbReference type="Pfam" id="PF04928"/>
    </source>
</evidence>
<dbReference type="PIRSF" id="PIRSF018425">
    <property type="entry name" value="PolyA_polymerase"/>
    <property type="match status" value="1"/>
</dbReference>
<comment type="catalytic activity">
    <reaction evidence="11">
        <text>RNA(n) + ATP = RNA(n)-3'-adenine ribonucleotide + diphosphate</text>
        <dbReference type="Rhea" id="RHEA:11332"/>
        <dbReference type="Rhea" id="RHEA-COMP:14527"/>
        <dbReference type="Rhea" id="RHEA-COMP:17347"/>
        <dbReference type="ChEBI" id="CHEBI:30616"/>
        <dbReference type="ChEBI" id="CHEBI:33019"/>
        <dbReference type="ChEBI" id="CHEBI:140395"/>
        <dbReference type="ChEBI" id="CHEBI:173115"/>
        <dbReference type="EC" id="2.7.7.19"/>
    </reaction>
</comment>
<evidence type="ECO:0000256" key="6">
    <source>
        <dbReference type="ARBA" id="ARBA00022723"/>
    </source>
</evidence>
<dbReference type="PANTHER" id="PTHR10682">
    <property type="entry name" value="POLY A POLYMERASE"/>
    <property type="match status" value="1"/>
</dbReference>
<dbReference type="GO" id="GO:0031123">
    <property type="term" value="P:RNA 3'-end processing"/>
    <property type="evidence" value="ECO:0007669"/>
    <property type="project" value="InterPro"/>
</dbReference>
<dbReference type="GO" id="GO:0005524">
    <property type="term" value="F:ATP binding"/>
    <property type="evidence" value="ECO:0007669"/>
    <property type="project" value="UniProtKB-UniRule"/>
</dbReference>
<feature type="binding site" evidence="13">
    <location>
        <position position="102"/>
    </location>
    <ligand>
        <name>Mg(2+)</name>
        <dbReference type="ChEBI" id="CHEBI:18420"/>
        <label>1</label>
        <note>catalytic</note>
    </ligand>
</feature>
<gene>
    <name evidence="18" type="ORF">BDV96DRAFT_610056</name>
</gene>
<evidence type="ECO:0000256" key="5">
    <source>
        <dbReference type="ARBA" id="ARBA00022679"/>
    </source>
</evidence>
<accession>A0A6A5ZLK7</accession>
<dbReference type="PANTHER" id="PTHR10682:SF10">
    <property type="entry name" value="POLYNUCLEOTIDE ADENYLYLTRANSFERASE"/>
    <property type="match status" value="1"/>
</dbReference>
<evidence type="ECO:0000256" key="8">
    <source>
        <dbReference type="ARBA" id="ARBA00022840"/>
    </source>
</evidence>
<feature type="binding site" evidence="12">
    <location>
        <position position="159"/>
    </location>
    <ligand>
        <name>ATP</name>
        <dbReference type="ChEBI" id="CHEBI:30616"/>
    </ligand>
</feature>
<comment type="cofactor">
    <cofactor evidence="1">
        <name>Mn(2+)</name>
        <dbReference type="ChEBI" id="CHEBI:29035"/>
    </cofactor>
</comment>
<evidence type="ECO:0000256" key="4">
    <source>
        <dbReference type="ARBA" id="ARBA00022664"/>
    </source>
</evidence>
<feature type="domain" description="Poly(A) polymerase nucleotidyltransferase" evidence="17">
    <location>
        <begin position="10"/>
        <end position="207"/>
    </location>
</feature>
<dbReference type="FunFam" id="1.10.1410.10:FF:000001">
    <property type="entry name" value="Putative poly(A) polymerase gamma"/>
    <property type="match status" value="1"/>
</dbReference>
<dbReference type="InterPro" id="IPR011068">
    <property type="entry name" value="NuclTrfase_I-like_C"/>
</dbReference>
<name>A0A6A5ZLK7_9PLEO</name>
<dbReference type="InterPro" id="IPR014492">
    <property type="entry name" value="PolyA_polymerase"/>
</dbReference>
<dbReference type="GO" id="GO:0006397">
    <property type="term" value="P:mRNA processing"/>
    <property type="evidence" value="ECO:0007669"/>
    <property type="project" value="UniProtKB-KW"/>
</dbReference>
<dbReference type="GO" id="GO:0046872">
    <property type="term" value="F:metal ion binding"/>
    <property type="evidence" value="ECO:0007669"/>
    <property type="project" value="UniProtKB-KW"/>
</dbReference>
<comment type="subcellular location">
    <subcellularLocation>
        <location evidence="2 11">Nucleus</location>
    </subcellularLocation>
</comment>